<proteinExistence type="predicted"/>
<dbReference type="EMBL" id="OU015584">
    <property type="protein sequence ID" value="CAG5078014.1"/>
    <property type="molecule type" value="Genomic_DNA"/>
</dbReference>
<evidence type="ECO:0000313" key="2">
    <source>
        <dbReference type="Proteomes" id="UP000683507"/>
    </source>
</evidence>
<dbReference type="Proteomes" id="UP000683507">
    <property type="component" value="Chromosome"/>
</dbReference>
<keyword evidence="2" id="KW-1185">Reference proteome</keyword>
<organism evidence="1 2">
    <name type="scientific">Parvicella tangerina</name>
    <dbReference type="NCBI Taxonomy" id="2829795"/>
    <lineage>
        <taxon>Bacteria</taxon>
        <taxon>Pseudomonadati</taxon>
        <taxon>Bacteroidota</taxon>
        <taxon>Flavobacteriia</taxon>
        <taxon>Flavobacteriales</taxon>
        <taxon>Parvicellaceae</taxon>
        <taxon>Parvicella</taxon>
    </lineage>
</organism>
<dbReference type="AlphaFoldDB" id="A0A916JK83"/>
<accession>A0A916JK83</accession>
<gene>
    <name evidence="1" type="ORF">CRYO30217_00544</name>
</gene>
<dbReference type="KEGG" id="ptan:CRYO30217_00544"/>
<protein>
    <submittedName>
        <fullName evidence="1">Uncharacterized protein</fullName>
    </submittedName>
</protein>
<name>A0A916JK83_9FLAO</name>
<reference evidence="1" key="1">
    <citation type="submission" date="2021-04" db="EMBL/GenBank/DDBJ databases">
        <authorList>
            <person name="Rodrigo-Torres L."/>
            <person name="Arahal R. D."/>
            <person name="Lucena T."/>
        </authorList>
    </citation>
    <scope>NUCLEOTIDE SEQUENCE</scope>
    <source>
        <strain evidence="1">AS29M-1</strain>
    </source>
</reference>
<evidence type="ECO:0000313" key="1">
    <source>
        <dbReference type="EMBL" id="CAG5078014.1"/>
    </source>
</evidence>
<sequence>MNYSADIKNDLIRRIQEIDDLNFLTAIQTILKSSENKLFAITKDQEEAIEMSRKEIAEGIGIESDVAIAEIRLWLQER</sequence>